<reference evidence="2" key="1">
    <citation type="submission" date="2023-07" db="EMBL/GenBank/DDBJ databases">
        <title>Comparative genomics of wheat-associated soil bacteria to identify genetic determinants of phenazine resistance.</title>
        <authorList>
            <person name="Mouncey N."/>
        </authorList>
    </citation>
    <scope>NUCLEOTIDE SEQUENCE</scope>
    <source>
        <strain evidence="2">V4I22</strain>
    </source>
</reference>
<dbReference type="EMBL" id="JAUSZV010000005">
    <property type="protein sequence ID" value="MDQ0910742.1"/>
    <property type="molecule type" value="Genomic_DNA"/>
</dbReference>
<dbReference type="Proteomes" id="UP001234216">
    <property type="component" value="Unassembled WGS sequence"/>
</dbReference>
<evidence type="ECO:0000313" key="3">
    <source>
        <dbReference type="Proteomes" id="UP001234216"/>
    </source>
</evidence>
<feature type="region of interest" description="Disordered" evidence="1">
    <location>
        <begin position="1"/>
        <end position="27"/>
    </location>
</feature>
<feature type="compositionally biased region" description="Basic and acidic residues" evidence="1">
    <location>
        <begin position="217"/>
        <end position="230"/>
    </location>
</feature>
<feature type="region of interest" description="Disordered" evidence="1">
    <location>
        <begin position="90"/>
        <end position="131"/>
    </location>
</feature>
<accession>A0AAW8FKS5</accession>
<comment type="caution">
    <text evidence="2">The sequence shown here is derived from an EMBL/GenBank/DDBJ whole genome shotgun (WGS) entry which is preliminary data.</text>
</comment>
<dbReference type="AlphaFoldDB" id="A0AAW8FKS5"/>
<protein>
    <submittedName>
        <fullName evidence="2">Uncharacterized protein</fullName>
    </submittedName>
</protein>
<evidence type="ECO:0000256" key="1">
    <source>
        <dbReference type="SAM" id="MobiDB-lite"/>
    </source>
</evidence>
<evidence type="ECO:0000313" key="2">
    <source>
        <dbReference type="EMBL" id="MDQ0910742.1"/>
    </source>
</evidence>
<proteinExistence type="predicted"/>
<sequence>MIKLLRRPGLPSRRFSPEPPPRSNCPAGYAPTTSAGCSCSTARQPCPLVLDGRLRQPRKGTSPLRFCAFAIPAATISSWRWIAMPLRTIDGRGPPQRRPAAVQVKADDDRRSGGECGPGLRSRTPRPAMGPATVCGPFRRWQRREVWAGLLALPGANQRARSHRVDGERRLTDSPACRRACQVGQAQREPPWPKRASHEASRGVRWSVRSNPLPDGRLMRPGDIDHRGQKPTDVILPPEIRLVRLAAGSP</sequence>
<gene>
    <name evidence="2" type="ORF">QFZ22_006727</name>
</gene>
<organism evidence="2 3">
    <name type="scientific">Streptomyces canus</name>
    <dbReference type="NCBI Taxonomy" id="58343"/>
    <lineage>
        <taxon>Bacteria</taxon>
        <taxon>Bacillati</taxon>
        <taxon>Actinomycetota</taxon>
        <taxon>Actinomycetes</taxon>
        <taxon>Kitasatosporales</taxon>
        <taxon>Streptomycetaceae</taxon>
        <taxon>Streptomyces</taxon>
        <taxon>Streptomyces aurantiacus group</taxon>
    </lineage>
</organism>
<feature type="region of interest" description="Disordered" evidence="1">
    <location>
        <begin position="184"/>
        <end position="233"/>
    </location>
</feature>
<name>A0AAW8FKS5_9ACTN</name>